<feature type="domain" description="DUF6532" evidence="2">
    <location>
        <begin position="529"/>
        <end position="738"/>
    </location>
</feature>
<dbReference type="Proteomes" id="UP001218188">
    <property type="component" value="Unassembled WGS sequence"/>
</dbReference>
<gene>
    <name evidence="3" type="ORF">C8F04DRAFT_1274057</name>
</gene>
<feature type="compositionally biased region" description="Acidic residues" evidence="1">
    <location>
        <begin position="88"/>
        <end position="100"/>
    </location>
</feature>
<feature type="region of interest" description="Disordered" evidence="1">
    <location>
        <begin position="1"/>
        <end position="223"/>
    </location>
</feature>
<feature type="compositionally biased region" description="Acidic residues" evidence="1">
    <location>
        <begin position="295"/>
        <end position="312"/>
    </location>
</feature>
<protein>
    <recommendedName>
        <fullName evidence="2">DUF6532 domain-containing protein</fullName>
    </recommendedName>
</protein>
<dbReference type="InterPro" id="IPR045341">
    <property type="entry name" value="DUF6532"/>
</dbReference>
<sequence length="952" mass="105434">MPSDSDFPAADETRAKKREEARLRRAKEKEEEDKRLIAAGAGTRHAKAIANAKTGNADGGRDLKRASSPTQVAERLKKLQKTRHGGDESDSEPEDQLFDAEEPKVQKPPPKTTRSSTKTSRSHPPAVISESDDEQPAAKIKPRQGKAKPKPATKKKAAKARPRVVADASESSASAIESSGNPSEEEEQDNKEEEEEGEGDSEIDMAREASFLLPSRPGNLRGRSASLDAAMSYGNAPEYAAEVESDEPVFARRHRSTSTTASMASYSSGPGAGVPETEYDDESEYAYTSGHVSMADDDDEEEQLQPDDEEEPWQGVNYEEAPLAEEEIPSSAPAKMHTKQPAEFDDISQPTVDLRQLVAATAPKKSKRKAEKKTTPGVDDDAAAPKVASRMKRKSGPLPTEQEIDPKRQKRDKDSARNVIPVERADKNAQGDRDALERRVSGGKPKQRNDIEKRPKGKSSWEQKADQEASLETSARPPKPKKRSAESTPVKQHPEEYYDVSTRIVFPPPTKDMKLTDQSVELRAVLSGAIELIKRDGLFKDAYPVIKSRPGVAKMAMLKVARALPEASHIVARLEGDPRMAKWLCNIPMDRLSTLRSSAKAQARVIAPGDYQFAHLNAASTKIAVENLVRDHTYIFPVNAITGLPEDDQPFRHPAIIKLIKDEWFTPSFITRYAKYFLSSRPKHPDEVEMPETILALGANAMYGALSEYLMTGERQAIKFTENAYEDSYRSHLATLKKARATAPTTTARLLHTIYKEVTSSTTPGSTIAATMIVVYCFWSLDLRLVRGYNLMEMVCLQRERYEQSSVLTPERLARIHLEKQVLSVLVTPGFYAETVDVLGLTIAPTMKLEYWLKPLMPTVDPDTVCVRMAEMGVPIELVEDAFAFAQNYLDDERRGRLPVGWTEAELTAFQHKKDERPVPGSLNDEALVLLPQSPVTGLERGSGEYGPILDV</sequence>
<feature type="compositionally biased region" description="Basic residues" evidence="1">
    <location>
        <begin position="140"/>
        <end position="162"/>
    </location>
</feature>
<evidence type="ECO:0000259" key="2">
    <source>
        <dbReference type="Pfam" id="PF20149"/>
    </source>
</evidence>
<feature type="compositionally biased region" description="Acidic residues" evidence="1">
    <location>
        <begin position="183"/>
        <end position="203"/>
    </location>
</feature>
<name>A0AAD6S5Y0_9AGAR</name>
<accession>A0AAD6S5Y0</accession>
<comment type="caution">
    <text evidence="3">The sequence shown here is derived from an EMBL/GenBank/DDBJ whole genome shotgun (WGS) entry which is preliminary data.</text>
</comment>
<proteinExistence type="predicted"/>
<dbReference type="EMBL" id="JARJCM010000240">
    <property type="protein sequence ID" value="KAJ7021152.1"/>
    <property type="molecule type" value="Genomic_DNA"/>
</dbReference>
<evidence type="ECO:0000313" key="3">
    <source>
        <dbReference type="EMBL" id="KAJ7021152.1"/>
    </source>
</evidence>
<feature type="compositionally biased region" description="Basic and acidic residues" evidence="1">
    <location>
        <begin position="404"/>
        <end position="416"/>
    </location>
</feature>
<feature type="region of interest" description="Disordered" evidence="1">
    <location>
        <begin position="241"/>
        <end position="493"/>
    </location>
</feature>
<keyword evidence="4" id="KW-1185">Reference proteome</keyword>
<reference evidence="3" key="1">
    <citation type="submission" date="2023-03" db="EMBL/GenBank/DDBJ databases">
        <title>Massive genome expansion in bonnet fungi (Mycena s.s.) driven by repeated elements and novel gene families across ecological guilds.</title>
        <authorList>
            <consortium name="Lawrence Berkeley National Laboratory"/>
            <person name="Harder C.B."/>
            <person name="Miyauchi S."/>
            <person name="Viragh M."/>
            <person name="Kuo A."/>
            <person name="Thoen E."/>
            <person name="Andreopoulos B."/>
            <person name="Lu D."/>
            <person name="Skrede I."/>
            <person name="Drula E."/>
            <person name="Henrissat B."/>
            <person name="Morin E."/>
            <person name="Kohler A."/>
            <person name="Barry K."/>
            <person name="LaButti K."/>
            <person name="Morin E."/>
            <person name="Salamov A."/>
            <person name="Lipzen A."/>
            <person name="Mereny Z."/>
            <person name="Hegedus B."/>
            <person name="Baldrian P."/>
            <person name="Stursova M."/>
            <person name="Weitz H."/>
            <person name="Taylor A."/>
            <person name="Grigoriev I.V."/>
            <person name="Nagy L.G."/>
            <person name="Martin F."/>
            <person name="Kauserud H."/>
        </authorList>
    </citation>
    <scope>NUCLEOTIDE SEQUENCE</scope>
    <source>
        <strain evidence="3">CBHHK200</strain>
    </source>
</reference>
<dbReference type="Pfam" id="PF20149">
    <property type="entry name" value="DUF6532"/>
    <property type="match status" value="1"/>
</dbReference>
<feature type="compositionally biased region" description="Basic and acidic residues" evidence="1">
    <location>
        <begin position="423"/>
        <end position="440"/>
    </location>
</feature>
<dbReference type="AlphaFoldDB" id="A0AAD6S5Y0"/>
<feature type="compositionally biased region" description="Basic and acidic residues" evidence="1">
    <location>
        <begin position="11"/>
        <end position="36"/>
    </location>
</feature>
<feature type="compositionally biased region" description="Basic and acidic residues" evidence="1">
    <location>
        <begin position="447"/>
        <end position="467"/>
    </location>
</feature>
<organism evidence="3 4">
    <name type="scientific">Mycena alexandri</name>
    <dbReference type="NCBI Taxonomy" id="1745969"/>
    <lineage>
        <taxon>Eukaryota</taxon>
        <taxon>Fungi</taxon>
        <taxon>Dikarya</taxon>
        <taxon>Basidiomycota</taxon>
        <taxon>Agaricomycotina</taxon>
        <taxon>Agaricomycetes</taxon>
        <taxon>Agaricomycetidae</taxon>
        <taxon>Agaricales</taxon>
        <taxon>Marasmiineae</taxon>
        <taxon>Mycenaceae</taxon>
        <taxon>Mycena</taxon>
    </lineage>
</organism>
<feature type="compositionally biased region" description="Low complexity" evidence="1">
    <location>
        <begin position="257"/>
        <end position="268"/>
    </location>
</feature>
<evidence type="ECO:0000256" key="1">
    <source>
        <dbReference type="SAM" id="MobiDB-lite"/>
    </source>
</evidence>
<evidence type="ECO:0000313" key="4">
    <source>
        <dbReference type="Proteomes" id="UP001218188"/>
    </source>
</evidence>
<feature type="compositionally biased region" description="Low complexity" evidence="1">
    <location>
        <begin position="163"/>
        <end position="179"/>
    </location>
</feature>